<dbReference type="EMBL" id="QWIQ01000333">
    <property type="protein sequence ID" value="RMY93335.1"/>
    <property type="molecule type" value="Genomic_DNA"/>
</dbReference>
<comment type="caution">
    <text evidence="2">The sequence shown here is derived from an EMBL/GenBank/DDBJ whole genome shotgun (WGS) entry which is preliminary data.</text>
</comment>
<sequence length="518" mass="58850">MKITFAIMQKILGIRNCGQSAGNKLKSLVNKKRDDSQLGGEEYICTGQDCVEPNKLHGSSETTFLNRKLSQDHDGHDADAFLSKSCPKIQKVKSEAEATPLSVDPWIFNGEGTKYLSDGPTKLVLASDGSKPCMAIIPSTDLAIRLEEAIIESREVSGAQDIYLPRITKLEDMCENFEEEIKDIRSAIAKFQNHSSHSDVEKRMEQLSQRASRLEKRKNWAEKKKSGYERLLKNKQTTQRSNVLYMLGYLDDAFVNSRLVDPQPSAAPVSQDKNKITFPDTASYREAFDLDENPKENSKALDERSMQSQSSGIPIWEDPDYDLYEATPTKATNDAEAVIWRYESAMTRLRVMQQDFDDREERFEQEAWDRMERRAAGEEVESDHAFDHRQIQKTRELANRLTEAEDLVEAAKTHAVAMDVQIPDSDIESGFVDDVDDGYRISAEEREAASVDKDSIAKWMTEIPEEDFEGMTDADVDEWDCRSVAISESGSMVAEGSDRRRIDKWRSMCEVTRRDICI</sequence>
<reference evidence="2 3" key="1">
    <citation type="journal article" date="2018" name="BMC Genomics">
        <title>Genomic evidence for intraspecific hybridization in a clonal and extremely halotolerant yeast.</title>
        <authorList>
            <person name="Gostincar C."/>
            <person name="Stajich J.E."/>
            <person name="Zupancic J."/>
            <person name="Zalar P."/>
            <person name="Gunde-Cimerman N."/>
        </authorList>
    </citation>
    <scope>NUCLEOTIDE SEQUENCE [LARGE SCALE GENOMIC DNA]</scope>
    <source>
        <strain evidence="2 3">EXF-171</strain>
    </source>
</reference>
<evidence type="ECO:0000256" key="1">
    <source>
        <dbReference type="SAM" id="MobiDB-lite"/>
    </source>
</evidence>
<dbReference type="VEuPathDB" id="FungiDB:BTJ68_14191"/>
<feature type="region of interest" description="Disordered" evidence="1">
    <location>
        <begin position="285"/>
        <end position="314"/>
    </location>
</feature>
<feature type="compositionally biased region" description="Basic and acidic residues" evidence="1">
    <location>
        <begin position="196"/>
        <end position="205"/>
    </location>
</feature>
<feature type="compositionally biased region" description="Basic and acidic residues" evidence="1">
    <location>
        <begin position="286"/>
        <end position="305"/>
    </location>
</feature>
<gene>
    <name evidence="2" type="ORF">D0862_09243</name>
</gene>
<protein>
    <submittedName>
        <fullName evidence="2">Uncharacterized protein</fullName>
    </submittedName>
</protein>
<evidence type="ECO:0000313" key="2">
    <source>
        <dbReference type="EMBL" id="RMY93335.1"/>
    </source>
</evidence>
<accession>A0A3M7FWU8</accession>
<feature type="region of interest" description="Disordered" evidence="1">
    <location>
        <begin position="195"/>
        <end position="219"/>
    </location>
</feature>
<organism evidence="2 3">
    <name type="scientific">Hortaea werneckii</name>
    <name type="common">Black yeast</name>
    <name type="synonym">Cladosporium werneckii</name>
    <dbReference type="NCBI Taxonomy" id="91943"/>
    <lineage>
        <taxon>Eukaryota</taxon>
        <taxon>Fungi</taxon>
        <taxon>Dikarya</taxon>
        <taxon>Ascomycota</taxon>
        <taxon>Pezizomycotina</taxon>
        <taxon>Dothideomycetes</taxon>
        <taxon>Dothideomycetidae</taxon>
        <taxon>Mycosphaerellales</taxon>
        <taxon>Teratosphaeriaceae</taxon>
        <taxon>Hortaea</taxon>
    </lineage>
</organism>
<evidence type="ECO:0000313" key="3">
    <source>
        <dbReference type="Proteomes" id="UP000281468"/>
    </source>
</evidence>
<proteinExistence type="predicted"/>
<name>A0A3M7FWU8_HORWE</name>
<dbReference type="Proteomes" id="UP000281468">
    <property type="component" value="Unassembled WGS sequence"/>
</dbReference>
<dbReference type="AlphaFoldDB" id="A0A3M7FWU8"/>